<keyword evidence="1" id="KW-1133">Transmembrane helix</keyword>
<dbReference type="InterPro" id="IPR052948">
    <property type="entry name" value="Low_temp-induced_all0457"/>
</dbReference>
<dbReference type="RefSeq" id="WP_115303443.1">
    <property type="nucleotide sequence ID" value="NZ_CAAAHO010000002.1"/>
</dbReference>
<name>A0A378IBV2_9GAMM</name>
<dbReference type="OrthoDB" id="282393at2"/>
<dbReference type="Proteomes" id="UP000254968">
    <property type="component" value="Unassembled WGS sequence"/>
</dbReference>
<evidence type="ECO:0000256" key="1">
    <source>
        <dbReference type="SAM" id="Phobius"/>
    </source>
</evidence>
<reference evidence="2 3" key="1">
    <citation type="submission" date="2018-06" db="EMBL/GenBank/DDBJ databases">
        <authorList>
            <consortium name="Pathogen Informatics"/>
            <person name="Doyle S."/>
        </authorList>
    </citation>
    <scope>NUCLEOTIDE SEQUENCE [LARGE SCALE GENOMIC DNA]</scope>
    <source>
        <strain evidence="2 3">NCTC13315</strain>
    </source>
</reference>
<dbReference type="PANTHER" id="PTHR36109:SF2">
    <property type="entry name" value="MEMBRANE PROTEIN"/>
    <property type="match status" value="1"/>
</dbReference>
<evidence type="ECO:0000313" key="3">
    <source>
        <dbReference type="Proteomes" id="UP000254968"/>
    </source>
</evidence>
<dbReference type="PANTHER" id="PTHR36109">
    <property type="entry name" value="MEMBRANE PROTEIN-RELATED"/>
    <property type="match status" value="1"/>
</dbReference>
<sequence length="170" mass="17692">MNNQNNNRFTTGLFDTRESAEKAYADAIEKGYKPEEITVLMSDESRKKYYDSELVQMQDGNKAMEGMAVGGAAGAVIGGTLAAIAAMGTSLVLPGLGLIVAGPLAAGIAGAGAGSVTGGLIGSLVGWGIPEERAKFYEKGIKSGGIVLGVEDKNNVNLENSWSKYHNSNF</sequence>
<dbReference type="EMBL" id="UGNV01000001">
    <property type="protein sequence ID" value="STX29774.1"/>
    <property type="molecule type" value="Genomic_DNA"/>
</dbReference>
<protein>
    <submittedName>
        <fullName evidence="2">Uncharacterized protein</fullName>
    </submittedName>
</protein>
<organism evidence="2 3">
    <name type="scientific">Legionella beliardensis</name>
    <dbReference type="NCBI Taxonomy" id="91822"/>
    <lineage>
        <taxon>Bacteria</taxon>
        <taxon>Pseudomonadati</taxon>
        <taxon>Pseudomonadota</taxon>
        <taxon>Gammaproteobacteria</taxon>
        <taxon>Legionellales</taxon>
        <taxon>Legionellaceae</taxon>
        <taxon>Legionella</taxon>
    </lineage>
</organism>
<keyword evidence="1" id="KW-0812">Transmembrane</keyword>
<accession>A0A378IBV2</accession>
<proteinExistence type="predicted"/>
<dbReference type="AlphaFoldDB" id="A0A378IBV2"/>
<keyword evidence="3" id="KW-1185">Reference proteome</keyword>
<gene>
    <name evidence="2" type="ORF">NCTC13315_02326</name>
</gene>
<keyword evidence="1" id="KW-0472">Membrane</keyword>
<feature type="transmembrane region" description="Helical" evidence="1">
    <location>
        <begin position="104"/>
        <end position="129"/>
    </location>
</feature>
<evidence type="ECO:0000313" key="2">
    <source>
        <dbReference type="EMBL" id="STX29774.1"/>
    </source>
</evidence>
<feature type="transmembrane region" description="Helical" evidence="1">
    <location>
        <begin position="67"/>
        <end position="92"/>
    </location>
</feature>